<name>A0A3G5A2Q7_9VIRU</name>
<accession>A0A3G5A2Q7</accession>
<reference evidence="1" key="1">
    <citation type="submission" date="2018-10" db="EMBL/GenBank/DDBJ databases">
        <title>Hidden diversity of soil giant viruses.</title>
        <authorList>
            <person name="Schulz F."/>
            <person name="Alteio L."/>
            <person name="Goudeau D."/>
            <person name="Ryan E.M."/>
            <person name="Malmstrom R.R."/>
            <person name="Blanchard J."/>
            <person name="Woyke T."/>
        </authorList>
    </citation>
    <scope>NUCLEOTIDE SEQUENCE</scope>
    <source>
        <strain evidence="1">HAV1</strain>
    </source>
</reference>
<dbReference type="EMBL" id="MK072274">
    <property type="protein sequence ID" value="AYV81420.1"/>
    <property type="molecule type" value="Genomic_DNA"/>
</dbReference>
<protein>
    <submittedName>
        <fullName evidence="1">Uncharacterized protein</fullName>
    </submittedName>
</protein>
<gene>
    <name evidence="1" type="ORF">Harvfovirus32_16</name>
</gene>
<organism evidence="1">
    <name type="scientific">Harvfovirus sp</name>
    <dbReference type="NCBI Taxonomy" id="2487768"/>
    <lineage>
        <taxon>Viruses</taxon>
        <taxon>Varidnaviria</taxon>
        <taxon>Bamfordvirae</taxon>
        <taxon>Nucleocytoviricota</taxon>
        <taxon>Megaviricetes</taxon>
        <taxon>Imitervirales</taxon>
        <taxon>Mimiviridae</taxon>
        <taxon>Klosneuvirinae</taxon>
    </lineage>
</organism>
<proteinExistence type="predicted"/>
<evidence type="ECO:0000313" key="1">
    <source>
        <dbReference type="EMBL" id="AYV81420.1"/>
    </source>
</evidence>
<sequence>MGETFRCKGIVFGGFFCDYRGRDIDALGIHEGQCEAYQKFISPDAQPSFRELLLEFARVVEDVRYRTTDLSEGFLDIPFFLTWNGSGDINLYFEDPRLSLNPEKANLSTTAKAVDFAPLAFRIIRTEMSFLKFEFLITHGDYPLTKSIWDVNVHESRDGFNFWERPMILGRRPLAFWQRFDCRFTNVIHTTCRKIFIENGHTVKFSPSTTFAMSEALMLKVRKYLDKIEKPIRLHFRNIFDIYLFPGSHNIVCDYFLGV</sequence>